<evidence type="ECO:0008006" key="3">
    <source>
        <dbReference type="Google" id="ProtNLM"/>
    </source>
</evidence>
<accession>A0A9X5BFI9</accession>
<reference evidence="1" key="1">
    <citation type="submission" date="2018-09" db="EMBL/GenBank/DDBJ databases">
        <title>Murine metabolic-syndrome-specific gut microbial biobank.</title>
        <authorList>
            <person name="Liu C."/>
        </authorList>
    </citation>
    <scope>NUCLEOTIDE SEQUENCE</scope>
    <source>
        <strain evidence="1">D42-62</strain>
    </source>
</reference>
<evidence type="ECO:0000313" key="1">
    <source>
        <dbReference type="EMBL" id="NBJ92774.1"/>
    </source>
</evidence>
<gene>
    <name evidence="1" type="ORF">D5281_09225</name>
</gene>
<dbReference type="PROSITE" id="PS51365">
    <property type="entry name" value="RENAL_DIPEPTIDASE_2"/>
    <property type="match status" value="1"/>
</dbReference>
<dbReference type="GO" id="GO:0006508">
    <property type="term" value="P:proteolysis"/>
    <property type="evidence" value="ECO:0007669"/>
    <property type="project" value="InterPro"/>
</dbReference>
<evidence type="ECO:0000313" key="2">
    <source>
        <dbReference type="Proteomes" id="UP001154420"/>
    </source>
</evidence>
<sequence length="352" mass="39372">MVIKMDIKIKEEYLQQAMELHQKNPVVDAHLDLAGEVLLRHQTGEQEVVKKYYLPHFKQAGMKLVVSSVYVESGNLDWGWENALSQIAVLKKDISELDEVILVQKRSDVDRLLQENKIGILIYMEGLDCIGEDIDRLNVLYDLGVRGASLTWSRPNKLAVGCCKASEDRQITGSLSQAGVRAIKRLEELSMFLDVSHLNDEGFAQVYQIAERSFIATHSGSRQVYHNYRNLTDEQMKVLASQGGIMGMNGCKYIVGSLSGNHLEMLCRHIEYEVEKVGAKHVGYGFDLCDSYSRASAALQGKCYTDRDDCLLDHSQVPLVSAALLQRGMDTELVKGIMGGNFMGYFKGILGQ</sequence>
<dbReference type="Pfam" id="PF01244">
    <property type="entry name" value="Peptidase_M19"/>
    <property type="match status" value="1"/>
</dbReference>
<dbReference type="SUPFAM" id="SSF51556">
    <property type="entry name" value="Metallo-dependent hydrolases"/>
    <property type="match status" value="1"/>
</dbReference>
<dbReference type="Proteomes" id="UP001154420">
    <property type="component" value="Unassembled WGS sequence"/>
</dbReference>
<keyword evidence="2" id="KW-1185">Reference proteome</keyword>
<organism evidence="1 2">
    <name type="scientific">Parablautia muri</name>
    <dbReference type="NCBI Taxonomy" id="2320879"/>
    <lineage>
        <taxon>Bacteria</taxon>
        <taxon>Bacillati</taxon>
        <taxon>Bacillota</taxon>
        <taxon>Clostridia</taxon>
        <taxon>Lachnospirales</taxon>
        <taxon>Lachnospiraceae</taxon>
        <taxon>Parablautia</taxon>
    </lineage>
</organism>
<dbReference type="Gene3D" id="3.20.20.140">
    <property type="entry name" value="Metal-dependent hydrolases"/>
    <property type="match status" value="1"/>
</dbReference>
<comment type="caution">
    <text evidence="1">The sequence shown here is derived from an EMBL/GenBank/DDBJ whole genome shotgun (WGS) entry which is preliminary data.</text>
</comment>
<protein>
    <recommendedName>
        <fullName evidence="3">Membrane dipeptidase</fullName>
    </recommendedName>
</protein>
<dbReference type="InterPro" id="IPR032466">
    <property type="entry name" value="Metal_Hydrolase"/>
</dbReference>
<dbReference type="AlphaFoldDB" id="A0A9X5BFI9"/>
<dbReference type="GO" id="GO:0070573">
    <property type="term" value="F:metallodipeptidase activity"/>
    <property type="evidence" value="ECO:0007669"/>
    <property type="project" value="InterPro"/>
</dbReference>
<dbReference type="PANTHER" id="PTHR10443:SF12">
    <property type="entry name" value="DIPEPTIDASE"/>
    <property type="match status" value="1"/>
</dbReference>
<dbReference type="PANTHER" id="PTHR10443">
    <property type="entry name" value="MICROSOMAL DIPEPTIDASE"/>
    <property type="match status" value="1"/>
</dbReference>
<dbReference type="EMBL" id="QZDT01000012">
    <property type="protein sequence ID" value="NBJ92774.1"/>
    <property type="molecule type" value="Genomic_DNA"/>
</dbReference>
<dbReference type="InterPro" id="IPR008257">
    <property type="entry name" value="Pept_M19"/>
</dbReference>
<name>A0A9X5BFI9_9FIRM</name>
<proteinExistence type="predicted"/>